<name>A0A8T0FJS0_ARGBR</name>
<keyword evidence="2" id="KW-1185">Reference proteome</keyword>
<evidence type="ECO:0000313" key="2">
    <source>
        <dbReference type="Proteomes" id="UP000807504"/>
    </source>
</evidence>
<dbReference type="AlphaFoldDB" id="A0A8T0FJS0"/>
<accession>A0A8T0FJS0</accession>
<dbReference type="Proteomes" id="UP000807504">
    <property type="component" value="Unassembled WGS sequence"/>
</dbReference>
<comment type="caution">
    <text evidence="1">The sequence shown here is derived from an EMBL/GenBank/DDBJ whole genome shotgun (WGS) entry which is preliminary data.</text>
</comment>
<dbReference type="EMBL" id="JABXBU010000011">
    <property type="protein sequence ID" value="KAF8790702.1"/>
    <property type="molecule type" value="Genomic_DNA"/>
</dbReference>
<reference evidence="1" key="1">
    <citation type="journal article" date="2020" name="bioRxiv">
        <title>Chromosome-level reference genome of the European wasp spider Argiope bruennichi: a resource for studies on range expansion and evolutionary adaptation.</title>
        <authorList>
            <person name="Sheffer M.M."/>
            <person name="Hoppe A."/>
            <person name="Krehenwinkel H."/>
            <person name="Uhl G."/>
            <person name="Kuss A.W."/>
            <person name="Jensen L."/>
            <person name="Jensen C."/>
            <person name="Gillespie R.G."/>
            <person name="Hoff K.J."/>
            <person name="Prost S."/>
        </authorList>
    </citation>
    <scope>NUCLEOTIDE SEQUENCE</scope>
</reference>
<protein>
    <submittedName>
        <fullName evidence="1">Uncharacterized protein</fullName>
    </submittedName>
</protein>
<gene>
    <name evidence="1" type="ORF">HNY73_005684</name>
</gene>
<organism evidence="1 2">
    <name type="scientific">Argiope bruennichi</name>
    <name type="common">Wasp spider</name>
    <name type="synonym">Aranea bruennichi</name>
    <dbReference type="NCBI Taxonomy" id="94029"/>
    <lineage>
        <taxon>Eukaryota</taxon>
        <taxon>Metazoa</taxon>
        <taxon>Ecdysozoa</taxon>
        <taxon>Arthropoda</taxon>
        <taxon>Chelicerata</taxon>
        <taxon>Arachnida</taxon>
        <taxon>Araneae</taxon>
        <taxon>Araneomorphae</taxon>
        <taxon>Entelegynae</taxon>
        <taxon>Araneoidea</taxon>
        <taxon>Araneidae</taxon>
        <taxon>Argiope</taxon>
    </lineage>
</organism>
<evidence type="ECO:0000313" key="1">
    <source>
        <dbReference type="EMBL" id="KAF8790702.1"/>
    </source>
</evidence>
<proteinExistence type="predicted"/>
<reference evidence="1" key="2">
    <citation type="submission" date="2020-06" db="EMBL/GenBank/DDBJ databases">
        <authorList>
            <person name="Sheffer M."/>
        </authorList>
    </citation>
    <scope>NUCLEOTIDE SEQUENCE</scope>
</reference>
<sequence length="118" mass="13917">MYLRSRLSCENSVQLWEASRYLWQMTSRNPLEKHSLTDPDLGCSDESFRSSEDDLPCRCTCLWPARRRERGTHQPRFCLSLFARDLAKSRHSVAKIREMIAKCTADPSSWRLFFLDEK</sequence>